<evidence type="ECO:0000313" key="2">
    <source>
        <dbReference type="Proteomes" id="UP000245073"/>
    </source>
</evidence>
<gene>
    <name evidence="1" type="ORF">DDF67_20880</name>
</gene>
<evidence type="ECO:0008006" key="3">
    <source>
        <dbReference type="Google" id="ProtNLM"/>
    </source>
</evidence>
<keyword evidence="2" id="KW-1185">Reference proteome</keyword>
<protein>
    <recommendedName>
        <fullName evidence="3">Chemoreceptor zinc-binding domain-containing protein</fullName>
    </recommendedName>
</protein>
<evidence type="ECO:0000313" key="1">
    <source>
        <dbReference type="EMBL" id="PVM83493.1"/>
    </source>
</evidence>
<dbReference type="OrthoDB" id="7190795at2"/>
<organism evidence="1 2">
    <name type="scientific">Caulobacter endophyticus</name>
    <dbReference type="NCBI Taxonomy" id="2172652"/>
    <lineage>
        <taxon>Bacteria</taxon>
        <taxon>Pseudomonadati</taxon>
        <taxon>Pseudomonadota</taxon>
        <taxon>Alphaproteobacteria</taxon>
        <taxon>Caulobacterales</taxon>
        <taxon>Caulobacteraceae</taxon>
        <taxon>Caulobacter</taxon>
    </lineage>
</organism>
<reference evidence="1 2" key="1">
    <citation type="submission" date="2018-04" db="EMBL/GenBank/DDBJ databases">
        <title>The genome sequence of Caulobacter sp. 744.</title>
        <authorList>
            <person name="Gao J."/>
            <person name="Sun J."/>
        </authorList>
    </citation>
    <scope>NUCLEOTIDE SEQUENCE [LARGE SCALE GENOMIC DNA]</scope>
    <source>
        <strain evidence="1 2">774</strain>
    </source>
</reference>
<name>A0A2T9JIH7_9CAUL</name>
<dbReference type="Proteomes" id="UP000245073">
    <property type="component" value="Unassembled WGS sequence"/>
</dbReference>
<accession>A0A2T9JIH7</accession>
<dbReference type="EMBL" id="QDKQ01000069">
    <property type="protein sequence ID" value="PVM83493.1"/>
    <property type="molecule type" value="Genomic_DNA"/>
</dbReference>
<proteinExistence type="predicted"/>
<dbReference type="AlphaFoldDB" id="A0A2T9JIH7"/>
<sequence>MDFQEQAQQHSQIREALLAAVTERRALDPALLPTDRLCPTGCWLQGEDARRWAGHHALLGLVETHRAFHQEAAVVAGHIQRGQWTQGQRALRNGSPFALALTDLLAALRRMRAAASSLAA</sequence>
<comment type="caution">
    <text evidence="1">The sequence shown here is derived from an EMBL/GenBank/DDBJ whole genome shotgun (WGS) entry which is preliminary data.</text>
</comment>
<dbReference type="Gene3D" id="1.20.120.30">
    <property type="entry name" value="Aspartate receptor, ligand-binding domain"/>
    <property type="match status" value="1"/>
</dbReference>